<evidence type="ECO:0000313" key="2">
    <source>
        <dbReference type="Proteomes" id="UP000663882"/>
    </source>
</evidence>
<evidence type="ECO:0000313" key="1">
    <source>
        <dbReference type="EMBL" id="CAF1230260.1"/>
    </source>
</evidence>
<accession>A0A814YI97</accession>
<dbReference type="AlphaFoldDB" id="A0A814YI97"/>
<organism evidence="1 2">
    <name type="scientific">Rotaria sordida</name>
    <dbReference type="NCBI Taxonomy" id="392033"/>
    <lineage>
        <taxon>Eukaryota</taxon>
        <taxon>Metazoa</taxon>
        <taxon>Spiralia</taxon>
        <taxon>Gnathifera</taxon>
        <taxon>Rotifera</taxon>
        <taxon>Eurotatoria</taxon>
        <taxon>Bdelloidea</taxon>
        <taxon>Philodinida</taxon>
        <taxon>Philodinidae</taxon>
        <taxon>Rotaria</taxon>
    </lineage>
</organism>
<comment type="caution">
    <text evidence="1">The sequence shown here is derived from an EMBL/GenBank/DDBJ whole genome shotgun (WGS) entry which is preliminary data.</text>
</comment>
<name>A0A814YI97_9BILA</name>
<sequence length="84" mass="9162">MLPSSLFLAEAFLGEQLTIIYLIVPQSFTSATAYDIRGIPSVTCSTTAVWQSLPVHPGLHLQIPNWKNPVGSQIPRVPLPPQLP</sequence>
<gene>
    <name evidence="1" type="ORF">RFH988_LOCUS26126</name>
</gene>
<reference evidence="1" key="1">
    <citation type="submission" date="2021-02" db="EMBL/GenBank/DDBJ databases">
        <authorList>
            <person name="Nowell W R."/>
        </authorList>
    </citation>
    <scope>NUCLEOTIDE SEQUENCE</scope>
</reference>
<protein>
    <submittedName>
        <fullName evidence="1">Uncharacterized protein</fullName>
    </submittedName>
</protein>
<proteinExistence type="predicted"/>
<dbReference type="EMBL" id="CAJNOO010002047">
    <property type="protein sequence ID" value="CAF1230260.1"/>
    <property type="molecule type" value="Genomic_DNA"/>
</dbReference>
<dbReference type="Proteomes" id="UP000663882">
    <property type="component" value="Unassembled WGS sequence"/>
</dbReference>